<dbReference type="EMBL" id="JAODAN010000002">
    <property type="protein sequence ID" value="KAK1926187.1"/>
    <property type="molecule type" value="Genomic_DNA"/>
</dbReference>
<evidence type="ECO:0000256" key="3">
    <source>
        <dbReference type="ARBA" id="ARBA00022692"/>
    </source>
</evidence>
<keyword evidence="5" id="KW-0809">Transit peptide</keyword>
<keyword evidence="12" id="KW-1185">Reference proteome</keyword>
<evidence type="ECO:0000256" key="9">
    <source>
        <dbReference type="ARBA" id="ARBA00025191"/>
    </source>
</evidence>
<comment type="similarity">
    <text evidence="2">Belongs to the MDM31/MDM32 family.</text>
</comment>
<dbReference type="Pfam" id="PF08118">
    <property type="entry name" value="MDM31_MDM32"/>
    <property type="match status" value="1"/>
</dbReference>
<reference evidence="11" key="1">
    <citation type="submission" date="2023-02" db="EMBL/GenBank/DDBJ databases">
        <title>Identification and recombinant expression of a fungal hydrolase from Papiliotrema laurentii that hydrolyzes apple cutin and clears colloidal polyester polyurethane.</title>
        <authorList>
            <consortium name="DOE Joint Genome Institute"/>
            <person name="Roman V.A."/>
            <person name="Bojanowski C."/>
            <person name="Crable B.R."/>
            <person name="Wagner D.N."/>
            <person name="Hung C.S."/>
            <person name="Nadeau L.J."/>
            <person name="Schratz L."/>
            <person name="Haridas S."/>
            <person name="Pangilinan J."/>
            <person name="Lipzen A."/>
            <person name="Na H."/>
            <person name="Yan M."/>
            <person name="Ng V."/>
            <person name="Grigoriev I.V."/>
            <person name="Spatafora J.W."/>
            <person name="Barlow D."/>
            <person name="Biffinger J."/>
            <person name="Kelley-Loughnane N."/>
            <person name="Varaljay V.A."/>
            <person name="Crookes-Goodson W.J."/>
        </authorList>
    </citation>
    <scope>NUCLEOTIDE SEQUENCE</scope>
    <source>
        <strain evidence="11">5307AH</strain>
    </source>
</reference>
<evidence type="ECO:0000256" key="2">
    <source>
        <dbReference type="ARBA" id="ARBA00005687"/>
    </source>
</evidence>
<dbReference type="InterPro" id="IPR012571">
    <property type="entry name" value="Mdm31/Mdm32"/>
</dbReference>
<dbReference type="GO" id="GO:0000001">
    <property type="term" value="P:mitochondrion inheritance"/>
    <property type="evidence" value="ECO:0007669"/>
    <property type="project" value="InterPro"/>
</dbReference>
<accession>A0AAD9FUC0</accession>
<organism evidence="11 12">
    <name type="scientific">Papiliotrema laurentii</name>
    <name type="common">Cryptococcus laurentii</name>
    <dbReference type="NCBI Taxonomy" id="5418"/>
    <lineage>
        <taxon>Eukaryota</taxon>
        <taxon>Fungi</taxon>
        <taxon>Dikarya</taxon>
        <taxon>Basidiomycota</taxon>
        <taxon>Agaricomycotina</taxon>
        <taxon>Tremellomycetes</taxon>
        <taxon>Tremellales</taxon>
        <taxon>Rhynchogastremaceae</taxon>
        <taxon>Papiliotrema</taxon>
    </lineage>
</organism>
<evidence type="ECO:0000256" key="7">
    <source>
        <dbReference type="ARBA" id="ARBA00023128"/>
    </source>
</evidence>
<proteinExistence type="inferred from homology"/>
<dbReference type="PANTHER" id="PTHR31068:SF0">
    <property type="entry name" value="MITOCHONDRIAL DISTRIBUTION AND MORPHOLOGY PROTEIN 31"/>
    <property type="match status" value="1"/>
</dbReference>
<comment type="caution">
    <text evidence="11">The sequence shown here is derived from an EMBL/GenBank/DDBJ whole genome shotgun (WGS) entry which is preliminary data.</text>
</comment>
<dbReference type="GO" id="GO:0007005">
    <property type="term" value="P:mitochondrion organization"/>
    <property type="evidence" value="ECO:0007669"/>
    <property type="project" value="InterPro"/>
</dbReference>
<evidence type="ECO:0000313" key="12">
    <source>
        <dbReference type="Proteomes" id="UP001182556"/>
    </source>
</evidence>
<sequence length="662" mass="74181">MRSPSADRYLAIHAFFTRQASSHPIPHRFPRHTFTTRIPRRFNSTRQPDPPKPCAYCPSPPPPPPPPPPPASTTRGHAQDYTPFIRRLIHRTQTISHNSPHRPTKEELLAAASSFWERLRIRMKWFFIRGWRRFNTDDLSAFASWFVVGNTLWILIGTTTFVSAVFATLNSLSLQEYVARYISDYLTSETGVNVVFESAIVPKWGASTICFRNVYVSRRPGDYSNTSETGSKKKTATAKTPTPIPFLSSSLSPDTYFAPPAAESDNYTMFDVNLDEVEVTLSFMRWLDGKGLVKDAKVKGVRGVVDRRSVWWDMSKPLAPEDFRHATRPGDFELETLQVEDALITVYQPGGQRPYNVSVFNAVIGPFRKRWLFYDLMSAEGITGQFDNCLFSLHMPQKLGRGGSSEEGSLFKRMARFRIDGLPVEHAQYATGHTGPCSWITSGKLDAVLDIKFPHHPDDQVDIKAIFEEIGRNVATITNGSLPDAVHSPAAEMAGSAETVQGFIPGQPRLARPPLRAPHAEKEMSADEMNDRRQVIIDIDLRFRDLKAAVPMFTSDLSVTNNALIRPIVAFINANRTLVPIHCQVAADLNDFDGSWTLFETGLMTSISDQIYEALAYHVSSETANSRRIRQVSYWGIQRGAEVLLDTLKNVVDPAHGQLASV</sequence>
<evidence type="ECO:0000256" key="5">
    <source>
        <dbReference type="ARBA" id="ARBA00022946"/>
    </source>
</evidence>
<keyword evidence="4" id="KW-0999">Mitochondrion inner membrane</keyword>
<comment type="subcellular location">
    <subcellularLocation>
        <location evidence="1">Mitochondrion inner membrane</location>
    </subcellularLocation>
</comment>
<evidence type="ECO:0000256" key="8">
    <source>
        <dbReference type="ARBA" id="ARBA00023136"/>
    </source>
</evidence>
<evidence type="ECO:0000256" key="4">
    <source>
        <dbReference type="ARBA" id="ARBA00022792"/>
    </source>
</evidence>
<dbReference type="AlphaFoldDB" id="A0AAD9FUC0"/>
<evidence type="ECO:0000256" key="1">
    <source>
        <dbReference type="ARBA" id="ARBA00004273"/>
    </source>
</evidence>
<feature type="region of interest" description="Disordered" evidence="10">
    <location>
        <begin position="23"/>
        <end position="77"/>
    </location>
</feature>
<dbReference type="PANTHER" id="PTHR31068">
    <property type="entry name" value="MITOCHONDRIAL DISTRIBUTION AND MORPHOLOGY PROTEIN 31"/>
    <property type="match status" value="1"/>
</dbReference>
<keyword evidence="3" id="KW-0812">Transmembrane</keyword>
<evidence type="ECO:0000256" key="10">
    <source>
        <dbReference type="SAM" id="MobiDB-lite"/>
    </source>
</evidence>
<comment type="function">
    <text evidence="9">Involved in the organization of the mitochondrial membranes and the global structure of the mitochondria. Also required for mitochondrial distribution and mobility as well as for the maintenance of mitochondrial DNA nucleoids structures.</text>
</comment>
<keyword evidence="8" id="KW-0472">Membrane</keyword>
<dbReference type="Proteomes" id="UP001182556">
    <property type="component" value="Unassembled WGS sequence"/>
</dbReference>
<protein>
    <submittedName>
        <fullName evidence="11">Mitochondrion organization and biogenesis-related protein</fullName>
    </submittedName>
</protein>
<gene>
    <name evidence="11" type="ORF">DB88DRAFT_508298</name>
</gene>
<keyword evidence="7" id="KW-0496">Mitochondrion</keyword>
<evidence type="ECO:0000313" key="11">
    <source>
        <dbReference type="EMBL" id="KAK1926187.1"/>
    </source>
</evidence>
<feature type="compositionally biased region" description="Pro residues" evidence="10">
    <location>
        <begin position="48"/>
        <end position="71"/>
    </location>
</feature>
<dbReference type="SUPFAM" id="SSF101447">
    <property type="entry name" value="Formin homology 2 domain (FH2 domain)"/>
    <property type="match status" value="1"/>
</dbReference>
<name>A0AAD9FUC0_PAPLA</name>
<dbReference type="GO" id="GO:0005743">
    <property type="term" value="C:mitochondrial inner membrane"/>
    <property type="evidence" value="ECO:0007669"/>
    <property type="project" value="UniProtKB-SubCell"/>
</dbReference>
<keyword evidence="6" id="KW-1133">Transmembrane helix</keyword>
<evidence type="ECO:0000256" key="6">
    <source>
        <dbReference type="ARBA" id="ARBA00022989"/>
    </source>
</evidence>